<dbReference type="GO" id="GO:0005694">
    <property type="term" value="C:chromosome"/>
    <property type="evidence" value="ECO:0007669"/>
    <property type="project" value="TreeGrafter"/>
</dbReference>
<dbReference type="SUPFAM" id="SSF109709">
    <property type="entry name" value="KorB DNA-binding domain-like"/>
    <property type="match status" value="1"/>
</dbReference>
<sequence>MEIVNININSLVVSNINARKTQINEITELANSITEYGLINPISVKLMENNNTYEIVAGQRRYLAMKELNKETIPCNVLNIDNEKAKELSLIENIHKNSLSNCDKVVAFSKMADNETLKSNIKISKSVIKKYLKIKDLPLTILKKLDMKGKDKISIDLAVELASLNPNIDLLNVIEKISHLKNKNKISVIKEFKEANSTDIEEIDDIIDNIEDEKDDKLKYKIPFIYDSTTQKNIKIPENMYAEFVSQIKEKITDEEITYL</sequence>
<dbReference type="SUPFAM" id="SSF110849">
    <property type="entry name" value="ParB/Sulfiredoxin"/>
    <property type="match status" value="1"/>
</dbReference>
<dbReference type="Pfam" id="PF02195">
    <property type="entry name" value="ParB_N"/>
    <property type="match status" value="1"/>
</dbReference>
<dbReference type="PANTHER" id="PTHR33375:SF1">
    <property type="entry name" value="CHROMOSOME-PARTITIONING PROTEIN PARB-RELATED"/>
    <property type="match status" value="1"/>
</dbReference>
<organism evidence="2">
    <name type="scientific">viral metagenome</name>
    <dbReference type="NCBI Taxonomy" id="1070528"/>
    <lineage>
        <taxon>unclassified sequences</taxon>
        <taxon>metagenomes</taxon>
        <taxon>organismal metagenomes</taxon>
    </lineage>
</organism>
<reference evidence="2" key="1">
    <citation type="journal article" date="2020" name="Nature">
        <title>Giant virus diversity and host interactions through global metagenomics.</title>
        <authorList>
            <person name="Schulz F."/>
            <person name="Roux S."/>
            <person name="Paez-Espino D."/>
            <person name="Jungbluth S."/>
            <person name="Walsh D.A."/>
            <person name="Denef V.J."/>
            <person name="McMahon K.D."/>
            <person name="Konstantinidis K.T."/>
            <person name="Eloe-Fadrosh E.A."/>
            <person name="Kyrpides N.C."/>
            <person name="Woyke T."/>
        </authorList>
    </citation>
    <scope>NUCLEOTIDE SEQUENCE</scope>
    <source>
        <strain evidence="2">GVMAG-M-3300023174-30</strain>
    </source>
</reference>
<dbReference type="InterPro" id="IPR036086">
    <property type="entry name" value="ParB/Sulfiredoxin_sf"/>
</dbReference>
<dbReference type="PANTHER" id="PTHR33375">
    <property type="entry name" value="CHROMOSOME-PARTITIONING PROTEIN PARB-RELATED"/>
    <property type="match status" value="1"/>
</dbReference>
<dbReference type="EMBL" id="MN739643">
    <property type="protein sequence ID" value="QHT17666.1"/>
    <property type="molecule type" value="Genomic_DNA"/>
</dbReference>
<dbReference type="Gene3D" id="3.90.1530.30">
    <property type="match status" value="1"/>
</dbReference>
<dbReference type="GO" id="GO:0007059">
    <property type="term" value="P:chromosome segregation"/>
    <property type="evidence" value="ECO:0007669"/>
    <property type="project" value="TreeGrafter"/>
</dbReference>
<feature type="domain" description="ParB-like N-terminal" evidence="1">
    <location>
        <begin position="4"/>
        <end position="94"/>
    </location>
</feature>
<dbReference type="InterPro" id="IPR003115">
    <property type="entry name" value="ParB_N"/>
</dbReference>
<protein>
    <recommendedName>
        <fullName evidence="1">ParB-like N-terminal domain-containing protein</fullName>
    </recommendedName>
</protein>
<name>A0A6C0DL57_9ZZZZ</name>
<dbReference type="InterPro" id="IPR050336">
    <property type="entry name" value="Chromosome_partition/occlusion"/>
</dbReference>
<dbReference type="AlphaFoldDB" id="A0A6C0DL57"/>
<evidence type="ECO:0000259" key="1">
    <source>
        <dbReference type="SMART" id="SM00470"/>
    </source>
</evidence>
<dbReference type="Gene3D" id="1.10.10.2830">
    <property type="match status" value="1"/>
</dbReference>
<evidence type="ECO:0000313" key="2">
    <source>
        <dbReference type="EMBL" id="QHT17666.1"/>
    </source>
</evidence>
<dbReference type="NCBIfam" id="TIGR00180">
    <property type="entry name" value="parB_part"/>
    <property type="match status" value="1"/>
</dbReference>
<proteinExistence type="predicted"/>
<dbReference type="GO" id="GO:0003677">
    <property type="term" value="F:DNA binding"/>
    <property type="evidence" value="ECO:0007669"/>
    <property type="project" value="InterPro"/>
</dbReference>
<accession>A0A6C0DL57</accession>
<dbReference type="SMART" id="SM00470">
    <property type="entry name" value="ParB"/>
    <property type="match status" value="1"/>
</dbReference>
<dbReference type="InterPro" id="IPR004437">
    <property type="entry name" value="ParB/RepB/Spo0J"/>
</dbReference>